<keyword evidence="2" id="KW-0677">Repeat</keyword>
<protein>
    <recommendedName>
        <fullName evidence="5">UBA domain-containing protein</fullName>
    </recommendedName>
</protein>
<evidence type="ECO:0000256" key="4">
    <source>
        <dbReference type="SAM" id="MobiDB-lite"/>
    </source>
</evidence>
<feature type="domain" description="UBA" evidence="5">
    <location>
        <begin position="222"/>
        <end position="262"/>
    </location>
</feature>
<name>A0A814XIQ3_ADIRI</name>
<evidence type="ECO:0000259" key="5">
    <source>
        <dbReference type="PROSITE" id="PS50030"/>
    </source>
</evidence>
<dbReference type="InterPro" id="IPR000463">
    <property type="entry name" value="Fatty_acid-bd"/>
</dbReference>
<evidence type="ECO:0000256" key="1">
    <source>
        <dbReference type="ARBA" id="ARBA00008390"/>
    </source>
</evidence>
<dbReference type="SUPFAM" id="SSF46934">
    <property type="entry name" value="UBA-like"/>
    <property type="match status" value="2"/>
</dbReference>
<dbReference type="SMART" id="SM00165">
    <property type="entry name" value="UBA"/>
    <property type="match status" value="2"/>
</dbReference>
<dbReference type="SUPFAM" id="SSF50814">
    <property type="entry name" value="Lipocalins"/>
    <property type="match status" value="1"/>
</dbReference>
<feature type="region of interest" description="Disordered" evidence="4">
    <location>
        <begin position="262"/>
        <end position="289"/>
    </location>
</feature>
<dbReference type="Gene3D" id="1.10.8.10">
    <property type="entry name" value="DNA helicase RuvA subunit, C-terminal domain"/>
    <property type="match status" value="2"/>
</dbReference>
<gene>
    <name evidence="6" type="ORF">EDS130_LOCUS25924</name>
</gene>
<dbReference type="Pfam" id="PF00061">
    <property type="entry name" value="Lipocalin"/>
    <property type="match status" value="1"/>
</dbReference>
<dbReference type="SMART" id="SM00727">
    <property type="entry name" value="STI1"/>
    <property type="match status" value="1"/>
</dbReference>
<dbReference type="InterPro" id="IPR041243">
    <property type="entry name" value="STI1/HOP_DP"/>
</dbReference>
<dbReference type="InterPro" id="IPR012674">
    <property type="entry name" value="Calycin"/>
</dbReference>
<dbReference type="AlphaFoldDB" id="A0A814XIQ3"/>
<dbReference type="PROSITE" id="PS50030">
    <property type="entry name" value="UBA"/>
    <property type="match status" value="2"/>
</dbReference>
<dbReference type="GO" id="GO:0000151">
    <property type="term" value="C:ubiquitin ligase complex"/>
    <property type="evidence" value="ECO:0007669"/>
    <property type="project" value="TreeGrafter"/>
</dbReference>
<dbReference type="PRINTS" id="PR00178">
    <property type="entry name" value="FATTYACIDBP"/>
</dbReference>
<dbReference type="Pfam" id="PF17830">
    <property type="entry name" value="STI1-HOP_DP"/>
    <property type="match status" value="1"/>
</dbReference>
<dbReference type="PANTHER" id="PTHR46738:SF1">
    <property type="entry name" value="UBIQUITIN-ASSOCIATED DOMAIN-CONTAINING PROTEIN 1"/>
    <property type="match status" value="1"/>
</dbReference>
<dbReference type="InterPro" id="IPR009060">
    <property type="entry name" value="UBA-like_sf"/>
</dbReference>
<evidence type="ECO:0000256" key="2">
    <source>
        <dbReference type="ARBA" id="ARBA00022737"/>
    </source>
</evidence>
<evidence type="ECO:0000313" key="6">
    <source>
        <dbReference type="EMBL" id="CAF1211728.1"/>
    </source>
</evidence>
<dbReference type="InterPro" id="IPR006636">
    <property type="entry name" value="STI1_HS-bd"/>
</dbReference>
<dbReference type="InterPro" id="IPR052476">
    <property type="entry name" value="UBAC1"/>
</dbReference>
<dbReference type="PANTHER" id="PTHR46738">
    <property type="entry name" value="UBIQUITIN-ASSOCIATED DOMAIN-CONTAINING PROTEIN 1"/>
    <property type="match status" value="1"/>
</dbReference>
<dbReference type="OrthoDB" id="336240at2759"/>
<dbReference type="InterPro" id="IPR000566">
    <property type="entry name" value="Lipocln_cytosolic_FA-bd_dom"/>
</dbReference>
<accession>A0A814XIQ3</accession>
<dbReference type="CDD" id="cd00742">
    <property type="entry name" value="FABP"/>
    <property type="match status" value="1"/>
</dbReference>
<dbReference type="Gene3D" id="1.10.260.100">
    <property type="match status" value="1"/>
</dbReference>
<evidence type="ECO:0000313" key="7">
    <source>
        <dbReference type="Proteomes" id="UP000663852"/>
    </source>
</evidence>
<feature type="compositionally biased region" description="Acidic residues" evidence="4">
    <location>
        <begin position="265"/>
        <end position="278"/>
    </location>
</feature>
<dbReference type="EMBL" id="CAJNOJ010000155">
    <property type="protein sequence ID" value="CAF1211728.1"/>
    <property type="molecule type" value="Genomic_DNA"/>
</dbReference>
<reference evidence="6" key="1">
    <citation type="submission" date="2021-02" db="EMBL/GenBank/DDBJ databases">
        <authorList>
            <person name="Nowell W R."/>
        </authorList>
    </citation>
    <scope>NUCLEOTIDE SEQUENCE</scope>
</reference>
<proteinExistence type="inferred from homology"/>
<dbReference type="FunFam" id="2.40.128.20:FF:000001">
    <property type="entry name" value="Fatty acid-binding protein, adipocyte"/>
    <property type="match status" value="1"/>
</dbReference>
<comment type="similarity">
    <text evidence="1">Belongs to the calycin superfamily. Fatty-acid binding protein (FABP) family.</text>
</comment>
<feature type="region of interest" description="Disordered" evidence="4">
    <location>
        <begin position="432"/>
        <end position="455"/>
    </location>
</feature>
<evidence type="ECO:0000256" key="3">
    <source>
        <dbReference type="ARBA" id="ARBA00023121"/>
    </source>
</evidence>
<dbReference type="GO" id="GO:0008289">
    <property type="term" value="F:lipid binding"/>
    <property type="evidence" value="ECO:0007669"/>
    <property type="project" value="UniProtKB-KW"/>
</dbReference>
<dbReference type="InterPro" id="IPR015940">
    <property type="entry name" value="UBA"/>
</dbReference>
<organism evidence="6 7">
    <name type="scientific">Adineta ricciae</name>
    <name type="common">Rotifer</name>
    <dbReference type="NCBI Taxonomy" id="249248"/>
    <lineage>
        <taxon>Eukaryota</taxon>
        <taxon>Metazoa</taxon>
        <taxon>Spiralia</taxon>
        <taxon>Gnathifera</taxon>
        <taxon>Rotifera</taxon>
        <taxon>Eurotatoria</taxon>
        <taxon>Bdelloidea</taxon>
        <taxon>Adinetida</taxon>
        <taxon>Adinetidae</taxon>
        <taxon>Adineta</taxon>
    </lineage>
</organism>
<dbReference type="Proteomes" id="UP000663852">
    <property type="component" value="Unassembled WGS sequence"/>
</dbReference>
<dbReference type="Gene3D" id="2.40.128.20">
    <property type="match status" value="1"/>
</dbReference>
<sequence length="602" mass="69344">MRGATSSLFNDHLHHVTLKIWFKTGLMYEEVFSIDKTTFADVKYSAVQQFLMKNVSSLNYRRSSFSTIAGNRNHISLDEIDNYKLISISSKRSVDEEKTLGQLKVKDGDEYLLATKKNVSILKNEQASNNCTVDAALIESRTQDLPKITRLINRDYRSAARTEFRTDLNRILITLIETSQKLLWCHSDAENIFKQAEEFLLRSTTDESTNPTTISTSSDDLETRQRQISKLVDMGFTEQQARIGLKRTKYDIHAAMELLLTQPDITDENDESDQENEPPELNQPEMERTPFFSRNGNFISFRKFRQQRFQPNTTAIQSLKEIGFAHDDIVTALRMFNNDKNLACEYLLSDKQQQQNMNDAESEQGLDPNSSIFQSIMQNPVVQRTLNNPKTFFIMLQIAENPTSITNYLSDPEIGNMLLQISRIYHAEKENMNTSTTTRHDSSDQQDENLSRTTGSFHKLRTMAATSGIEKLQGTWEYVDGEHFDDYMKEIGVGFALRQSAKLVKPKLVISQNGDRWTLKSESTLKSASYEFTPDVEFDETRLDGEIVKSTIRFDNNKWVHTMRDKNGKESTITRWVDDQGQQQIEMKAGNVTARRWYKRAD</sequence>
<feature type="domain" description="UBA" evidence="5">
    <location>
        <begin position="310"/>
        <end position="350"/>
    </location>
</feature>
<dbReference type="Pfam" id="PF00627">
    <property type="entry name" value="UBA"/>
    <property type="match status" value="1"/>
</dbReference>
<keyword evidence="3" id="KW-0446">Lipid-binding</keyword>
<comment type="caution">
    <text evidence="6">The sequence shown here is derived from an EMBL/GenBank/DDBJ whole genome shotgun (WGS) entry which is preliminary data.</text>
</comment>